<dbReference type="AlphaFoldDB" id="A0AAN6Y496"/>
<evidence type="ECO:0000256" key="1">
    <source>
        <dbReference type="SAM" id="MobiDB-lite"/>
    </source>
</evidence>
<protein>
    <submittedName>
        <fullName evidence="2">Uncharacterized protein</fullName>
    </submittedName>
</protein>
<evidence type="ECO:0000313" key="2">
    <source>
        <dbReference type="EMBL" id="KAK4212374.1"/>
    </source>
</evidence>
<comment type="caution">
    <text evidence="2">The sequence shown here is derived from an EMBL/GenBank/DDBJ whole genome shotgun (WGS) entry which is preliminary data.</text>
</comment>
<reference evidence="2" key="1">
    <citation type="journal article" date="2023" name="Mol. Phylogenet. Evol.">
        <title>Genome-scale phylogeny and comparative genomics of the fungal order Sordariales.</title>
        <authorList>
            <person name="Hensen N."/>
            <person name="Bonometti L."/>
            <person name="Westerberg I."/>
            <person name="Brannstrom I.O."/>
            <person name="Guillou S."/>
            <person name="Cros-Aarteil S."/>
            <person name="Calhoun S."/>
            <person name="Haridas S."/>
            <person name="Kuo A."/>
            <person name="Mondo S."/>
            <person name="Pangilinan J."/>
            <person name="Riley R."/>
            <person name="LaButti K."/>
            <person name="Andreopoulos B."/>
            <person name="Lipzen A."/>
            <person name="Chen C."/>
            <person name="Yan M."/>
            <person name="Daum C."/>
            <person name="Ng V."/>
            <person name="Clum A."/>
            <person name="Steindorff A."/>
            <person name="Ohm R.A."/>
            <person name="Martin F."/>
            <person name="Silar P."/>
            <person name="Natvig D.O."/>
            <person name="Lalanne C."/>
            <person name="Gautier V."/>
            <person name="Ament-Velasquez S.L."/>
            <person name="Kruys A."/>
            <person name="Hutchinson M.I."/>
            <person name="Powell A.J."/>
            <person name="Barry K."/>
            <person name="Miller A.N."/>
            <person name="Grigoriev I.V."/>
            <person name="Debuchy R."/>
            <person name="Gladieux P."/>
            <person name="Hiltunen Thoren M."/>
            <person name="Johannesson H."/>
        </authorList>
    </citation>
    <scope>NUCLEOTIDE SEQUENCE</scope>
    <source>
        <strain evidence="2">PSN293</strain>
    </source>
</reference>
<dbReference type="EMBL" id="MU858129">
    <property type="protein sequence ID" value="KAK4212374.1"/>
    <property type="molecule type" value="Genomic_DNA"/>
</dbReference>
<keyword evidence="3" id="KW-1185">Reference proteome</keyword>
<reference evidence="2" key="2">
    <citation type="submission" date="2023-05" db="EMBL/GenBank/DDBJ databases">
        <authorList>
            <consortium name="Lawrence Berkeley National Laboratory"/>
            <person name="Steindorff A."/>
            <person name="Hensen N."/>
            <person name="Bonometti L."/>
            <person name="Westerberg I."/>
            <person name="Brannstrom I.O."/>
            <person name="Guillou S."/>
            <person name="Cros-Aarteil S."/>
            <person name="Calhoun S."/>
            <person name="Haridas S."/>
            <person name="Kuo A."/>
            <person name="Mondo S."/>
            <person name="Pangilinan J."/>
            <person name="Riley R."/>
            <person name="Labutti K."/>
            <person name="Andreopoulos B."/>
            <person name="Lipzen A."/>
            <person name="Chen C."/>
            <person name="Yanf M."/>
            <person name="Daum C."/>
            <person name="Ng V."/>
            <person name="Clum A."/>
            <person name="Ohm R."/>
            <person name="Martin F."/>
            <person name="Silar P."/>
            <person name="Natvig D."/>
            <person name="Lalanne C."/>
            <person name="Gautier V."/>
            <person name="Ament-Velasquez S.L."/>
            <person name="Kruys A."/>
            <person name="Hutchinson M.I."/>
            <person name="Powell A.J."/>
            <person name="Barry K."/>
            <person name="Miller A.N."/>
            <person name="Grigoriev I.V."/>
            <person name="Debuchy R."/>
            <person name="Gladieux P."/>
            <person name="Thoren M.H."/>
            <person name="Johannesson H."/>
        </authorList>
    </citation>
    <scope>NUCLEOTIDE SEQUENCE</scope>
    <source>
        <strain evidence="2">PSN293</strain>
    </source>
</reference>
<evidence type="ECO:0000313" key="3">
    <source>
        <dbReference type="Proteomes" id="UP001301769"/>
    </source>
</evidence>
<feature type="compositionally biased region" description="Basic residues" evidence="1">
    <location>
        <begin position="47"/>
        <end position="64"/>
    </location>
</feature>
<sequence length="106" mass="12557">MLFGLSWTWFRPGYTPRLGLLPRGVLALSSPILNSRTLGMAHEDRSPRKRERKKKQKIRGKKRKEKECRWEKKKRNITSRNGKGKSKENYYARPFSRQHPCSRPCS</sequence>
<name>A0AAN6Y496_9PEZI</name>
<accession>A0AAN6Y496</accession>
<gene>
    <name evidence="2" type="ORF">QBC37DRAFT_425170</name>
</gene>
<dbReference type="Proteomes" id="UP001301769">
    <property type="component" value="Unassembled WGS sequence"/>
</dbReference>
<organism evidence="2 3">
    <name type="scientific">Rhypophila decipiens</name>
    <dbReference type="NCBI Taxonomy" id="261697"/>
    <lineage>
        <taxon>Eukaryota</taxon>
        <taxon>Fungi</taxon>
        <taxon>Dikarya</taxon>
        <taxon>Ascomycota</taxon>
        <taxon>Pezizomycotina</taxon>
        <taxon>Sordariomycetes</taxon>
        <taxon>Sordariomycetidae</taxon>
        <taxon>Sordariales</taxon>
        <taxon>Naviculisporaceae</taxon>
        <taxon>Rhypophila</taxon>
    </lineage>
</organism>
<feature type="region of interest" description="Disordered" evidence="1">
    <location>
        <begin position="38"/>
        <end position="106"/>
    </location>
</feature>
<proteinExistence type="predicted"/>